<evidence type="ECO:0000259" key="2">
    <source>
        <dbReference type="Pfam" id="PF00117"/>
    </source>
</evidence>
<dbReference type="PRINTS" id="PR00096">
    <property type="entry name" value="GATASE"/>
</dbReference>
<feature type="domain" description="Glutamine amidotransferase" evidence="2">
    <location>
        <begin position="3"/>
        <end position="192"/>
    </location>
</feature>
<dbReference type="GO" id="GO:0004049">
    <property type="term" value="F:anthranilate synthase activity"/>
    <property type="evidence" value="ECO:0007669"/>
    <property type="project" value="UniProtKB-EC"/>
</dbReference>
<dbReference type="InterPro" id="IPR017926">
    <property type="entry name" value="GATASE"/>
</dbReference>
<dbReference type="NCBIfam" id="TIGR00566">
    <property type="entry name" value="trpG_papA"/>
    <property type="match status" value="1"/>
</dbReference>
<dbReference type="InterPro" id="IPR050472">
    <property type="entry name" value="Anth_synth/Amidotransfase"/>
</dbReference>
<dbReference type="PANTHER" id="PTHR43418:SF4">
    <property type="entry name" value="MULTIFUNCTIONAL TRYPTOPHAN BIOSYNTHESIS PROTEIN"/>
    <property type="match status" value="1"/>
</dbReference>
<dbReference type="PROSITE" id="PS51273">
    <property type="entry name" value="GATASE_TYPE_1"/>
    <property type="match status" value="1"/>
</dbReference>
<dbReference type="SUPFAM" id="SSF52317">
    <property type="entry name" value="Class I glutamine amidotransferase-like"/>
    <property type="match status" value="1"/>
</dbReference>
<comment type="caution">
    <text evidence="3">The sequence shown here is derived from an EMBL/GenBank/DDBJ whole genome shotgun (WGS) entry which is preliminary data.</text>
</comment>
<protein>
    <submittedName>
        <fullName evidence="3">Aminodeoxychorismate/anthranilate synthase component II</fullName>
        <ecNumber evidence="3">4.1.3.27</ecNumber>
    </submittedName>
</protein>
<dbReference type="CDD" id="cd01743">
    <property type="entry name" value="GATase1_Anthranilate_Synthase"/>
    <property type="match status" value="1"/>
</dbReference>
<dbReference type="PRINTS" id="PR00099">
    <property type="entry name" value="CPSGATASE"/>
</dbReference>
<dbReference type="RefSeq" id="WP_302721450.1">
    <property type="nucleotide sequence ID" value="NZ_JAULRU010000319.1"/>
</dbReference>
<proteinExistence type="predicted"/>
<accession>A0ABU4RYE5</accession>
<keyword evidence="1" id="KW-0315">Glutamine amidotransferase</keyword>
<dbReference type="PRINTS" id="PR00097">
    <property type="entry name" value="ANTSNTHASEII"/>
</dbReference>
<gene>
    <name evidence="3" type="ORF">SCD92_07560</name>
</gene>
<dbReference type="Proteomes" id="UP001273505">
    <property type="component" value="Unassembled WGS sequence"/>
</dbReference>
<evidence type="ECO:0000256" key="1">
    <source>
        <dbReference type="ARBA" id="ARBA00022962"/>
    </source>
</evidence>
<dbReference type="InterPro" id="IPR029062">
    <property type="entry name" value="Class_I_gatase-like"/>
</dbReference>
<evidence type="ECO:0000313" key="4">
    <source>
        <dbReference type="Proteomes" id="UP001273505"/>
    </source>
</evidence>
<sequence length="195" mass="21482">MLLMIDNYDSFTYNLVHYFDELGARVRVARNDQLTLAEIEQLAPSHIVISPGPGQPKQAGISVEVIRRFSGSIPILGVCLGHQCIAEALGGAIIHAGQVMHGKTSMLEHHQEGVFAGLNNPLRVTRYHSLVVAPDTLPEELGVTAWSEPDGSGHHREIMGLKHRSLPLEGVQFHPESILSEQGHRLLANFLMYSR</sequence>
<dbReference type="PANTHER" id="PTHR43418">
    <property type="entry name" value="MULTIFUNCTIONAL TRYPTOPHAN BIOSYNTHESIS PROTEIN-RELATED"/>
    <property type="match status" value="1"/>
</dbReference>
<dbReference type="Gene3D" id="3.40.50.880">
    <property type="match status" value="1"/>
</dbReference>
<evidence type="ECO:0000313" key="3">
    <source>
        <dbReference type="EMBL" id="MDX6849212.1"/>
    </source>
</evidence>
<organism evidence="3 4">
    <name type="scientific">Gilvimarinus gilvus</name>
    <dbReference type="NCBI Taxonomy" id="3058038"/>
    <lineage>
        <taxon>Bacteria</taxon>
        <taxon>Pseudomonadati</taxon>
        <taxon>Pseudomonadota</taxon>
        <taxon>Gammaproteobacteria</taxon>
        <taxon>Cellvibrionales</taxon>
        <taxon>Cellvibrionaceae</taxon>
        <taxon>Gilvimarinus</taxon>
    </lineage>
</organism>
<name>A0ABU4RYE5_9GAMM</name>
<dbReference type="EC" id="4.1.3.27" evidence="3"/>
<dbReference type="Pfam" id="PF00117">
    <property type="entry name" value="GATase"/>
    <property type="match status" value="1"/>
</dbReference>
<reference evidence="3 4" key="1">
    <citation type="submission" date="2023-11" db="EMBL/GenBank/DDBJ databases">
        <title>Gilvimarinus fulvus sp. nov., isolated from the surface of Kelp.</title>
        <authorList>
            <person name="Sun Y.Y."/>
            <person name="Gong Y."/>
            <person name="Du Z.J."/>
        </authorList>
    </citation>
    <scope>NUCLEOTIDE SEQUENCE [LARGE SCALE GENOMIC DNA]</scope>
    <source>
        <strain evidence="3 4">SDUM040013</strain>
    </source>
</reference>
<dbReference type="EMBL" id="JAXAFO010000010">
    <property type="protein sequence ID" value="MDX6849212.1"/>
    <property type="molecule type" value="Genomic_DNA"/>
</dbReference>
<keyword evidence="4" id="KW-1185">Reference proteome</keyword>
<keyword evidence="3" id="KW-0456">Lyase</keyword>
<dbReference type="InterPro" id="IPR006221">
    <property type="entry name" value="TrpG/PapA_dom"/>
</dbReference>